<dbReference type="SMART" id="SM00409">
    <property type="entry name" value="IG"/>
    <property type="match status" value="3"/>
</dbReference>
<evidence type="ECO:0000256" key="3">
    <source>
        <dbReference type="ARBA" id="ARBA00023180"/>
    </source>
</evidence>
<dbReference type="PANTHER" id="PTHR44337:SF20">
    <property type="entry name" value="CARCINOEMBRYONIC ANTIGEN-RELATED CELL ADHESION MOLECULE 5-RELATED"/>
    <property type="match status" value="1"/>
</dbReference>
<evidence type="ECO:0000256" key="2">
    <source>
        <dbReference type="ARBA" id="ARBA00023157"/>
    </source>
</evidence>
<dbReference type="InterPro" id="IPR013783">
    <property type="entry name" value="Ig-like_fold"/>
</dbReference>
<dbReference type="EMBL" id="CH473979">
    <property type="protein sequence ID" value="EDM08124.1"/>
    <property type="molecule type" value="Genomic_DNA"/>
</dbReference>
<dbReference type="InterPro" id="IPR052598">
    <property type="entry name" value="IgSF_CEA-related"/>
</dbReference>
<accession>A6J8W0</accession>
<proteinExistence type="inferred from homology"/>
<name>A6J8W0_RAT</name>
<evidence type="ECO:0000256" key="5">
    <source>
        <dbReference type="ARBA" id="ARBA00038222"/>
    </source>
</evidence>
<dbReference type="FunFam" id="2.60.40.10:FF:000244">
    <property type="entry name" value="carcinoembryonic antigen-related cell adhesion molecule 16"/>
    <property type="match status" value="1"/>
</dbReference>
<feature type="domain" description="Ig-like" evidence="6">
    <location>
        <begin position="79"/>
        <end position="164"/>
    </location>
</feature>
<dbReference type="InterPro" id="IPR003598">
    <property type="entry name" value="Ig_sub2"/>
</dbReference>
<keyword evidence="1" id="KW-0732">Signal</keyword>
<dbReference type="SUPFAM" id="SSF48726">
    <property type="entry name" value="Immunoglobulin"/>
    <property type="match status" value="3"/>
</dbReference>
<dbReference type="CDD" id="cd00096">
    <property type="entry name" value="Ig"/>
    <property type="match status" value="1"/>
</dbReference>
<dbReference type="Pfam" id="PF13927">
    <property type="entry name" value="Ig_3"/>
    <property type="match status" value="3"/>
</dbReference>
<comment type="similarity">
    <text evidence="5">Belongs to the immunoglobulin superfamily. CEA family.</text>
</comment>
<gene>
    <name evidence="7" type="primary">Ceacam20_predicted</name>
    <name evidence="7" type="ORF">rCG_54342</name>
</gene>
<protein>
    <submittedName>
        <fullName evidence="7">CEA-related cell adhesion molecule 20 (Predicted)</fullName>
    </submittedName>
</protein>
<evidence type="ECO:0000313" key="8">
    <source>
        <dbReference type="Proteomes" id="UP000234681"/>
    </source>
</evidence>
<sequence length="265" mass="29265">MEGNTVNFWVETQSYPAPTYTWYLPTDSIQPPPITGQLTIPAISREQEGMYRCLVSNTVTNSSRLGVVKVQVLEKVTAPYIESPTLALVENATSVMLTCKTSHQRVGVHWYLRGQPLMPSEHLTLSSQNRTLTIHGLQRDDSGPYECEVWNWGSQARSVPLELTINYGPDQVDITQGSASGVVNTIEATLNSSLTLHCWADSKPGARYHWTHEHSSQVFAGDQLNIEALRQEHQGIYSCTSSNNVTGLTRSASVLVTVVGLTLHL</sequence>
<reference evidence="7 8" key="1">
    <citation type="submission" date="2005-09" db="EMBL/GenBank/DDBJ databases">
        <authorList>
            <person name="Mural R.J."/>
            <person name="Li P.W."/>
            <person name="Adams M.D."/>
            <person name="Amanatides P.G."/>
            <person name="Baden-Tillson H."/>
            <person name="Barnstead M."/>
            <person name="Chin S.H."/>
            <person name="Dew I."/>
            <person name="Evans C.A."/>
            <person name="Ferriera S."/>
            <person name="Flanigan M."/>
            <person name="Fosler C."/>
            <person name="Glodek A."/>
            <person name="Gu Z."/>
            <person name="Holt R.A."/>
            <person name="Jennings D."/>
            <person name="Kraft C.L."/>
            <person name="Lu F."/>
            <person name="Nguyen T."/>
            <person name="Nusskern D.R."/>
            <person name="Pfannkoch C.M."/>
            <person name="Sitter C."/>
            <person name="Sutton G.G."/>
            <person name="Venter J.C."/>
            <person name="Wang Z."/>
            <person name="Woodage T."/>
            <person name="Zheng X.H."/>
            <person name="Zhong F."/>
        </authorList>
    </citation>
    <scope>NUCLEOTIDE SEQUENCE [LARGE SCALE GENOMIC DNA]</scope>
    <source>
        <strain>BN</strain>
        <strain evidence="8">Sprague-Dawley</strain>
    </source>
</reference>
<feature type="domain" description="Ig-like" evidence="6">
    <location>
        <begin position="169"/>
        <end position="255"/>
    </location>
</feature>
<organism evidence="7 8">
    <name type="scientific">Rattus norvegicus</name>
    <name type="common">Rat</name>
    <dbReference type="NCBI Taxonomy" id="10116"/>
    <lineage>
        <taxon>Eukaryota</taxon>
        <taxon>Metazoa</taxon>
        <taxon>Chordata</taxon>
        <taxon>Craniata</taxon>
        <taxon>Vertebrata</taxon>
        <taxon>Euteleostomi</taxon>
        <taxon>Mammalia</taxon>
        <taxon>Eutheria</taxon>
        <taxon>Euarchontoglires</taxon>
        <taxon>Glires</taxon>
        <taxon>Rodentia</taxon>
        <taxon>Myomorpha</taxon>
        <taxon>Muroidea</taxon>
        <taxon>Muridae</taxon>
        <taxon>Murinae</taxon>
        <taxon>Rattus</taxon>
    </lineage>
</organism>
<dbReference type="Gene3D" id="2.60.40.10">
    <property type="entry name" value="Immunoglobulins"/>
    <property type="match status" value="3"/>
</dbReference>
<evidence type="ECO:0000256" key="1">
    <source>
        <dbReference type="ARBA" id="ARBA00022729"/>
    </source>
</evidence>
<dbReference type="AlphaFoldDB" id="A6J8W0"/>
<keyword evidence="2" id="KW-1015">Disulfide bond</keyword>
<keyword evidence="3" id="KW-0325">Glycoprotein</keyword>
<dbReference type="InterPro" id="IPR036179">
    <property type="entry name" value="Ig-like_dom_sf"/>
</dbReference>
<dbReference type="PROSITE" id="PS50835">
    <property type="entry name" value="IG_LIKE"/>
    <property type="match status" value="3"/>
</dbReference>
<dbReference type="SMART" id="SM00408">
    <property type="entry name" value="IGc2"/>
    <property type="match status" value="3"/>
</dbReference>
<dbReference type="Proteomes" id="UP000234681">
    <property type="component" value="Chromosome 1"/>
</dbReference>
<evidence type="ECO:0000256" key="4">
    <source>
        <dbReference type="ARBA" id="ARBA00023319"/>
    </source>
</evidence>
<evidence type="ECO:0000313" key="7">
    <source>
        <dbReference type="EMBL" id="EDM08124.1"/>
    </source>
</evidence>
<dbReference type="InterPro" id="IPR003599">
    <property type="entry name" value="Ig_sub"/>
</dbReference>
<keyword evidence="4" id="KW-0393">Immunoglobulin domain</keyword>
<evidence type="ECO:0000259" key="6">
    <source>
        <dbReference type="PROSITE" id="PS50835"/>
    </source>
</evidence>
<dbReference type="PANTHER" id="PTHR44337">
    <property type="entry name" value="CARCINOEMBRYONIC ANTIGEN-RELATED CELL ADHESION MOLECULE 8"/>
    <property type="match status" value="1"/>
</dbReference>
<feature type="domain" description="Ig-like" evidence="6">
    <location>
        <begin position="1"/>
        <end position="66"/>
    </location>
</feature>
<dbReference type="InterPro" id="IPR007110">
    <property type="entry name" value="Ig-like_dom"/>
</dbReference>